<sequence>MILERCQTTLAKRLSYTDELQATVME</sequence>
<dbReference type="AlphaFoldDB" id="A0A8S2WBS2"/>
<protein>
    <submittedName>
        <fullName evidence="1">Uncharacterized protein</fullName>
    </submittedName>
</protein>
<comment type="caution">
    <text evidence="1">The sequence shown here is derived from an EMBL/GenBank/DDBJ whole genome shotgun (WGS) entry which is preliminary data.</text>
</comment>
<evidence type="ECO:0000313" key="2">
    <source>
        <dbReference type="Proteomes" id="UP000676336"/>
    </source>
</evidence>
<gene>
    <name evidence="1" type="ORF">SMN809_LOCUS32104</name>
</gene>
<proteinExistence type="predicted"/>
<evidence type="ECO:0000313" key="1">
    <source>
        <dbReference type="EMBL" id="CAF4437157.1"/>
    </source>
</evidence>
<name>A0A8S2WBS2_9BILA</name>
<dbReference type="Proteomes" id="UP000676336">
    <property type="component" value="Unassembled WGS sequence"/>
</dbReference>
<reference evidence="1" key="1">
    <citation type="submission" date="2021-02" db="EMBL/GenBank/DDBJ databases">
        <authorList>
            <person name="Nowell W R."/>
        </authorList>
    </citation>
    <scope>NUCLEOTIDE SEQUENCE</scope>
</reference>
<organism evidence="1 2">
    <name type="scientific">Rotaria magnacalcarata</name>
    <dbReference type="NCBI Taxonomy" id="392030"/>
    <lineage>
        <taxon>Eukaryota</taxon>
        <taxon>Metazoa</taxon>
        <taxon>Spiralia</taxon>
        <taxon>Gnathifera</taxon>
        <taxon>Rotifera</taxon>
        <taxon>Eurotatoria</taxon>
        <taxon>Bdelloidea</taxon>
        <taxon>Philodinida</taxon>
        <taxon>Philodinidae</taxon>
        <taxon>Rotaria</taxon>
    </lineage>
</organism>
<feature type="non-terminal residue" evidence="1">
    <location>
        <position position="26"/>
    </location>
</feature>
<dbReference type="EMBL" id="CAJOBI010066161">
    <property type="protein sequence ID" value="CAF4437157.1"/>
    <property type="molecule type" value="Genomic_DNA"/>
</dbReference>
<accession>A0A8S2WBS2</accession>